<dbReference type="EMBL" id="HACM01001128">
    <property type="protein sequence ID" value="CRZ01570.1"/>
    <property type="molecule type" value="Transcribed_RNA"/>
</dbReference>
<reference evidence="1" key="1">
    <citation type="submission" date="2015-04" db="EMBL/GenBank/DDBJ databases">
        <title>The genome sequence of the plant pathogenic Rhizarian Plasmodiophora brassicae reveals insights in its biotrophic life cycle and the origin of chitin synthesis.</title>
        <authorList>
            <person name="Schwelm A."/>
            <person name="Fogelqvist J."/>
            <person name="Knaust A."/>
            <person name="Julke S."/>
            <person name="Lilja T."/>
            <person name="Dhandapani V."/>
            <person name="Bonilla-Rosso G."/>
            <person name="Karlsson M."/>
            <person name="Shevchenko A."/>
            <person name="Choi S.R."/>
            <person name="Kim H.G."/>
            <person name="Park J.Y."/>
            <person name="Lim Y.P."/>
            <person name="Ludwig-Muller J."/>
            <person name="Dixelius C."/>
        </authorList>
    </citation>
    <scope>NUCLEOTIDE SEQUENCE</scope>
    <source>
        <tissue evidence="1">Potato root galls</tissue>
    </source>
</reference>
<dbReference type="AlphaFoldDB" id="A0A0H5QHR1"/>
<evidence type="ECO:0000313" key="1">
    <source>
        <dbReference type="EMBL" id="CRZ01570.1"/>
    </source>
</evidence>
<proteinExistence type="predicted"/>
<accession>A0A0H5QHR1</accession>
<feature type="non-terminal residue" evidence="1">
    <location>
        <position position="119"/>
    </location>
</feature>
<name>A0A0H5QHR1_9EUKA</name>
<sequence length="119" mass="13681">MNIATDNGAFGFNTPDNTVHDRDRDSNLQRLISRASFARTRFSHILSLLEQIQSYGENVSGQMAHIRTCINMVRQIEFNNTQGMSQYDILLALTKIDALADQATMQLCYLQEWQHKFII</sequence>
<protein>
    <submittedName>
        <fullName evidence="1">Uncharacterized protein</fullName>
    </submittedName>
</protein>
<organism evidence="1">
    <name type="scientific">Spongospora subterranea</name>
    <dbReference type="NCBI Taxonomy" id="70186"/>
    <lineage>
        <taxon>Eukaryota</taxon>
        <taxon>Sar</taxon>
        <taxon>Rhizaria</taxon>
        <taxon>Endomyxa</taxon>
        <taxon>Phytomyxea</taxon>
        <taxon>Plasmodiophorida</taxon>
        <taxon>Plasmodiophoridae</taxon>
        <taxon>Spongospora</taxon>
    </lineage>
</organism>